<feature type="transmembrane region" description="Helical" evidence="1">
    <location>
        <begin position="181"/>
        <end position="199"/>
    </location>
</feature>
<name>A0A1B1AMU9_9PROT</name>
<dbReference type="InParanoid" id="A0A1B1AMU9"/>
<feature type="transmembrane region" description="Helical" evidence="1">
    <location>
        <begin position="313"/>
        <end position="332"/>
    </location>
</feature>
<feature type="domain" description="MgtC/SapB/SrpB/YhiD N-terminal" evidence="2">
    <location>
        <begin position="13"/>
        <end position="138"/>
    </location>
</feature>
<feature type="transmembrane region" description="Helical" evidence="1">
    <location>
        <begin position="371"/>
        <end position="393"/>
    </location>
</feature>
<keyword evidence="1" id="KW-0812">Transmembrane</keyword>
<dbReference type="Pfam" id="PF13194">
    <property type="entry name" value="DUF4010"/>
    <property type="match status" value="1"/>
</dbReference>
<evidence type="ECO:0000259" key="3">
    <source>
        <dbReference type="Pfam" id="PF13194"/>
    </source>
</evidence>
<keyword evidence="1" id="KW-0472">Membrane</keyword>
<feature type="transmembrane region" description="Helical" evidence="1">
    <location>
        <begin position="274"/>
        <end position="292"/>
    </location>
</feature>
<feature type="domain" description="DUF4010" evidence="3">
    <location>
        <begin position="186"/>
        <end position="395"/>
    </location>
</feature>
<sequence length="445" mass="45304">MPDPVLLELFQRLAMALGIGFLVGIERGWKNRDAPDGTRAAGLRTHAVIGLLGGVTGSLLPTVGPTGFAALTLAFAAAFITFKVRESQRDNDLSVTGTIAGLLVFALGVYAMLGDLRVAAAVGVALVGLLAFKSALHSWLDKITWKELRSALLILGATFIALPLLPDRALDPWGAINLRELWLLTILVAGASFAGYVAVRVLGNDIGVLAGAAAGALVSSTVVTAELGRRVRSGETHALVGGAAASIAAAISVGRVIVLLSVTALPVVPEAGPALAAALIVFAATAFAMRHFDRQSASSDSSQKLRSPLDLMSVAKFAAFLGAVIMVGRIVADAYGQAGLLPFAATAGLADVDAVALATGSLVRGGLDPTIGAHAVMIAVLMNTLAKGVIAFVSGGLRYAALYFAGAAAATIAAAAVWFLVTPLIAPMLEPNTAFGASLAPRLFG</sequence>
<dbReference type="AlphaFoldDB" id="A0A1B1AMU9"/>
<feature type="transmembrane region" description="Helical" evidence="1">
    <location>
        <begin position="400"/>
        <end position="421"/>
    </location>
</feature>
<feature type="transmembrane region" description="Helical" evidence="1">
    <location>
        <begin position="148"/>
        <end position="166"/>
    </location>
</feature>
<dbReference type="EMBL" id="CP013244">
    <property type="protein sequence ID" value="ANP47855.1"/>
    <property type="molecule type" value="Genomic_DNA"/>
</dbReference>
<keyword evidence="1" id="KW-1133">Transmembrane helix</keyword>
<evidence type="ECO:0000313" key="4">
    <source>
        <dbReference type="EMBL" id="ANP47855.1"/>
    </source>
</evidence>
<feature type="transmembrane region" description="Helical" evidence="1">
    <location>
        <begin position="238"/>
        <end position="262"/>
    </location>
</feature>
<accession>A0A1B1AMU9</accession>
<feature type="transmembrane region" description="Helical" evidence="1">
    <location>
        <begin position="93"/>
        <end position="112"/>
    </location>
</feature>
<dbReference type="STRING" id="1759059.ATE48_19105"/>
<feature type="transmembrane region" description="Helical" evidence="1">
    <location>
        <begin position="118"/>
        <end position="136"/>
    </location>
</feature>
<evidence type="ECO:0000256" key="1">
    <source>
        <dbReference type="SAM" id="Phobius"/>
    </source>
</evidence>
<dbReference type="Proteomes" id="UP000092498">
    <property type="component" value="Chromosome"/>
</dbReference>
<gene>
    <name evidence="4" type="ORF">ATE48_19105</name>
</gene>
<dbReference type="InterPro" id="IPR025105">
    <property type="entry name" value="DUF4010"/>
</dbReference>
<dbReference type="KEGG" id="cbot:ATE48_19105"/>
<protein>
    <submittedName>
        <fullName evidence="4">Uncharacterized protein</fullName>
    </submittedName>
</protein>
<dbReference type="RefSeq" id="WP_066774386.1">
    <property type="nucleotide sequence ID" value="NZ_CP013244.1"/>
</dbReference>
<dbReference type="Pfam" id="PF02308">
    <property type="entry name" value="MgtC"/>
    <property type="match status" value="1"/>
</dbReference>
<dbReference type="OrthoDB" id="9813718at2"/>
<dbReference type="InterPro" id="IPR049177">
    <property type="entry name" value="MgtC_SapB_SrpB_YhiD_N"/>
</dbReference>
<dbReference type="PANTHER" id="PTHR39084">
    <property type="entry name" value="MEMBRANE PROTEIN-RELATED"/>
    <property type="match status" value="1"/>
</dbReference>
<keyword evidence="5" id="KW-1185">Reference proteome</keyword>
<evidence type="ECO:0000259" key="2">
    <source>
        <dbReference type="Pfam" id="PF02308"/>
    </source>
</evidence>
<evidence type="ECO:0000313" key="5">
    <source>
        <dbReference type="Proteomes" id="UP000092498"/>
    </source>
</evidence>
<dbReference type="PANTHER" id="PTHR39084:SF1">
    <property type="entry name" value="DUF4010 DOMAIN-CONTAINING PROTEIN"/>
    <property type="match status" value="1"/>
</dbReference>
<reference evidence="4 5" key="1">
    <citation type="submission" date="2015-11" db="EMBL/GenBank/DDBJ databases">
        <title>Whole-Genome Sequence of Candidatus Oderbacter manganicum from the National Park Lower Oder Valley, Germany.</title>
        <authorList>
            <person name="Braun B."/>
            <person name="Liere K."/>
            <person name="Szewzyk U."/>
        </authorList>
    </citation>
    <scope>NUCLEOTIDE SEQUENCE [LARGE SCALE GENOMIC DNA]</scope>
    <source>
        <strain evidence="4 5">OTSz_A_272</strain>
    </source>
</reference>
<organism evidence="4 5">
    <name type="scientific">Candidatus Viadribacter manganicus</name>
    <dbReference type="NCBI Taxonomy" id="1759059"/>
    <lineage>
        <taxon>Bacteria</taxon>
        <taxon>Pseudomonadati</taxon>
        <taxon>Pseudomonadota</taxon>
        <taxon>Alphaproteobacteria</taxon>
        <taxon>Hyphomonadales</taxon>
        <taxon>Hyphomonadaceae</taxon>
        <taxon>Candidatus Viadribacter</taxon>
    </lineage>
</organism>
<feature type="transmembrane region" description="Helical" evidence="1">
    <location>
        <begin position="66"/>
        <end position="84"/>
    </location>
</feature>
<proteinExistence type="predicted"/>